<dbReference type="KEGG" id="psoj:PHYSODRAFT_325601"/>
<keyword evidence="3" id="KW-1185">Reference proteome</keyword>
<reference evidence="2 3" key="1">
    <citation type="journal article" date="2006" name="Science">
        <title>Phytophthora genome sequences uncover evolutionary origins and mechanisms of pathogenesis.</title>
        <authorList>
            <person name="Tyler B.M."/>
            <person name="Tripathy S."/>
            <person name="Zhang X."/>
            <person name="Dehal P."/>
            <person name="Jiang R.H."/>
            <person name="Aerts A."/>
            <person name="Arredondo F.D."/>
            <person name="Baxter L."/>
            <person name="Bensasson D."/>
            <person name="Beynon J.L."/>
            <person name="Chapman J."/>
            <person name="Damasceno C.M."/>
            <person name="Dorrance A.E."/>
            <person name="Dou D."/>
            <person name="Dickerman A.W."/>
            <person name="Dubchak I.L."/>
            <person name="Garbelotto M."/>
            <person name="Gijzen M."/>
            <person name="Gordon S.G."/>
            <person name="Govers F."/>
            <person name="Grunwald N.J."/>
            <person name="Huang W."/>
            <person name="Ivors K.L."/>
            <person name="Jones R.W."/>
            <person name="Kamoun S."/>
            <person name="Krampis K."/>
            <person name="Lamour K.H."/>
            <person name="Lee M.K."/>
            <person name="McDonald W.H."/>
            <person name="Medina M."/>
            <person name="Meijer H.J."/>
            <person name="Nordberg E.K."/>
            <person name="Maclean D.J."/>
            <person name="Ospina-Giraldo M.D."/>
            <person name="Morris P.F."/>
            <person name="Phuntumart V."/>
            <person name="Putnam N.H."/>
            <person name="Rash S."/>
            <person name="Rose J.K."/>
            <person name="Sakihama Y."/>
            <person name="Salamov A.A."/>
            <person name="Savidor A."/>
            <person name="Scheuring C.F."/>
            <person name="Smith B.M."/>
            <person name="Sobral B.W."/>
            <person name="Terry A."/>
            <person name="Torto-Alalibo T.A."/>
            <person name="Win J."/>
            <person name="Xu Z."/>
            <person name="Zhang H."/>
            <person name="Grigoriev I.V."/>
            <person name="Rokhsar D.S."/>
            <person name="Boore J.L."/>
        </authorList>
    </citation>
    <scope>NUCLEOTIDE SEQUENCE [LARGE SCALE GENOMIC DNA]</scope>
    <source>
        <strain evidence="2 3">P6497</strain>
    </source>
</reference>
<dbReference type="InParanoid" id="G4YWY9"/>
<dbReference type="GO" id="GO:0035091">
    <property type="term" value="F:phosphatidylinositol binding"/>
    <property type="evidence" value="ECO:0007669"/>
    <property type="project" value="InterPro"/>
</dbReference>
<dbReference type="Proteomes" id="UP000002640">
    <property type="component" value="Unassembled WGS sequence"/>
</dbReference>
<dbReference type="EMBL" id="JH159152">
    <property type="protein sequence ID" value="EGZ24487.1"/>
    <property type="molecule type" value="Genomic_DNA"/>
</dbReference>
<gene>
    <name evidence="2" type="ORF">PHYSODRAFT_325601</name>
</gene>
<name>G4YWY9_PHYSP</name>
<dbReference type="InterPro" id="IPR036871">
    <property type="entry name" value="PX_dom_sf"/>
</dbReference>
<sequence length="246" mass="27747">MRPESDRSSSSSSLEQSDDTERGSLDANLGRRLSQSLSQLSCSAKSAVSLNQISHVAIRAAHNRAEHQHGPVVTVYVMDVFLQDVLKGLPKSAANRDKHKRTWRQKPEKRSEHVDYQVEHRYSSFRLLRQRILNVVSAPSESDSHPLWCAYCSRVLWLVTAGDFPSPYPSKGPVATYTGWRRLLVHSRKHGLEKFINELLTATKDVSYRYSAVQCERYATVSGFLNEFLADLHLRTALSSTALSCC</sequence>
<evidence type="ECO:0008006" key="4">
    <source>
        <dbReference type="Google" id="ProtNLM"/>
    </source>
</evidence>
<protein>
    <recommendedName>
        <fullName evidence="4">PX domain-containing protein</fullName>
    </recommendedName>
</protein>
<dbReference type="GeneID" id="20645283"/>
<dbReference type="Gene3D" id="3.30.1520.10">
    <property type="entry name" value="Phox-like domain"/>
    <property type="match status" value="1"/>
</dbReference>
<evidence type="ECO:0000313" key="3">
    <source>
        <dbReference type="Proteomes" id="UP000002640"/>
    </source>
</evidence>
<dbReference type="RefSeq" id="XP_009519775.1">
    <property type="nucleotide sequence ID" value="XM_009521480.1"/>
</dbReference>
<proteinExistence type="predicted"/>
<dbReference type="SUPFAM" id="SSF64268">
    <property type="entry name" value="PX domain"/>
    <property type="match status" value="1"/>
</dbReference>
<evidence type="ECO:0000313" key="2">
    <source>
        <dbReference type="EMBL" id="EGZ24487.1"/>
    </source>
</evidence>
<accession>G4YWY9</accession>
<feature type="region of interest" description="Disordered" evidence="1">
    <location>
        <begin position="1"/>
        <end position="26"/>
    </location>
</feature>
<organism evidence="2 3">
    <name type="scientific">Phytophthora sojae (strain P6497)</name>
    <name type="common">Soybean stem and root rot agent</name>
    <name type="synonym">Phytophthora megasperma f. sp. glycines</name>
    <dbReference type="NCBI Taxonomy" id="1094619"/>
    <lineage>
        <taxon>Eukaryota</taxon>
        <taxon>Sar</taxon>
        <taxon>Stramenopiles</taxon>
        <taxon>Oomycota</taxon>
        <taxon>Peronosporomycetes</taxon>
        <taxon>Peronosporales</taxon>
        <taxon>Peronosporaceae</taxon>
        <taxon>Phytophthora</taxon>
    </lineage>
</organism>
<dbReference type="AlphaFoldDB" id="G4YWY9"/>
<dbReference type="OMA" id="ANAGHWQ"/>
<evidence type="ECO:0000256" key="1">
    <source>
        <dbReference type="SAM" id="MobiDB-lite"/>
    </source>
</evidence>